<sequence>MEPGDAFEHEMLRDKGKSELNQMHRDKGKPELNQMQREKGKPEVNQNTHHHEKYEKKGPKNTSEVAKLSTKKLKGMYEKSRLHQISPTYFLVVVLAITIFWLRYQGWFEFWSIKKLFDPHGTEKNHGVMDFDGTGAL</sequence>
<keyword evidence="2" id="KW-0472">Membrane</keyword>
<protein>
    <submittedName>
        <fullName evidence="3">6045_t:CDS:1</fullName>
    </submittedName>
</protein>
<dbReference type="Proteomes" id="UP000789342">
    <property type="component" value="Unassembled WGS sequence"/>
</dbReference>
<name>A0A9N9BI98_9GLOM</name>
<feature type="region of interest" description="Disordered" evidence="1">
    <location>
        <begin position="1"/>
        <end position="67"/>
    </location>
</feature>
<feature type="compositionally biased region" description="Basic and acidic residues" evidence="1">
    <location>
        <begin position="1"/>
        <end position="42"/>
    </location>
</feature>
<evidence type="ECO:0000313" key="4">
    <source>
        <dbReference type="Proteomes" id="UP000789342"/>
    </source>
</evidence>
<organism evidence="3 4">
    <name type="scientific">Acaulospora morrowiae</name>
    <dbReference type="NCBI Taxonomy" id="94023"/>
    <lineage>
        <taxon>Eukaryota</taxon>
        <taxon>Fungi</taxon>
        <taxon>Fungi incertae sedis</taxon>
        <taxon>Mucoromycota</taxon>
        <taxon>Glomeromycotina</taxon>
        <taxon>Glomeromycetes</taxon>
        <taxon>Diversisporales</taxon>
        <taxon>Acaulosporaceae</taxon>
        <taxon>Acaulospora</taxon>
    </lineage>
</organism>
<dbReference type="EMBL" id="CAJVPV010004127">
    <property type="protein sequence ID" value="CAG8567198.1"/>
    <property type="molecule type" value="Genomic_DNA"/>
</dbReference>
<evidence type="ECO:0000256" key="1">
    <source>
        <dbReference type="SAM" id="MobiDB-lite"/>
    </source>
</evidence>
<keyword evidence="2" id="KW-1133">Transmembrane helix</keyword>
<keyword evidence="4" id="KW-1185">Reference proteome</keyword>
<gene>
    <name evidence="3" type="ORF">AMORRO_LOCUS6295</name>
</gene>
<reference evidence="3" key="1">
    <citation type="submission" date="2021-06" db="EMBL/GenBank/DDBJ databases">
        <authorList>
            <person name="Kallberg Y."/>
            <person name="Tangrot J."/>
            <person name="Rosling A."/>
        </authorList>
    </citation>
    <scope>NUCLEOTIDE SEQUENCE</scope>
    <source>
        <strain evidence="3">CL551</strain>
    </source>
</reference>
<comment type="caution">
    <text evidence="3">The sequence shown here is derived from an EMBL/GenBank/DDBJ whole genome shotgun (WGS) entry which is preliminary data.</text>
</comment>
<dbReference type="AlphaFoldDB" id="A0A9N9BI98"/>
<evidence type="ECO:0000256" key="2">
    <source>
        <dbReference type="SAM" id="Phobius"/>
    </source>
</evidence>
<evidence type="ECO:0000313" key="3">
    <source>
        <dbReference type="EMBL" id="CAG8567198.1"/>
    </source>
</evidence>
<accession>A0A9N9BI98</accession>
<keyword evidence="2" id="KW-0812">Transmembrane</keyword>
<feature type="transmembrane region" description="Helical" evidence="2">
    <location>
        <begin position="82"/>
        <end position="102"/>
    </location>
</feature>
<proteinExistence type="predicted"/>